<protein>
    <submittedName>
        <fullName evidence="3">DEAD/DEAH box helicase family protein</fullName>
    </submittedName>
</protein>
<dbReference type="PANTHER" id="PTHR47396:SF1">
    <property type="entry name" value="ATP-DEPENDENT HELICASE IRC3-RELATED"/>
    <property type="match status" value="1"/>
</dbReference>
<dbReference type="Proteomes" id="UP001478133">
    <property type="component" value="Unassembled WGS sequence"/>
</dbReference>
<gene>
    <name evidence="3" type="ORF">ABFO16_06090</name>
</gene>
<dbReference type="SMART" id="SM00487">
    <property type="entry name" value="DEXDc"/>
    <property type="match status" value="1"/>
</dbReference>
<dbReference type="Gene3D" id="3.40.50.300">
    <property type="entry name" value="P-loop containing nucleotide triphosphate hydrolases"/>
    <property type="match status" value="2"/>
</dbReference>
<dbReference type="RefSeq" id="WP_367286332.1">
    <property type="nucleotide sequence ID" value="NZ_JBBMEY010000008.1"/>
</dbReference>
<dbReference type="GO" id="GO:0004386">
    <property type="term" value="F:helicase activity"/>
    <property type="evidence" value="ECO:0007669"/>
    <property type="project" value="UniProtKB-KW"/>
</dbReference>
<dbReference type="Pfam" id="PF00271">
    <property type="entry name" value="Helicase_C"/>
    <property type="match status" value="1"/>
</dbReference>
<dbReference type="InterPro" id="IPR050742">
    <property type="entry name" value="Helicase_Restrict-Modif_Enz"/>
</dbReference>
<keyword evidence="3" id="KW-0547">Nucleotide-binding</keyword>
<evidence type="ECO:0000313" key="4">
    <source>
        <dbReference type="Proteomes" id="UP001478133"/>
    </source>
</evidence>
<evidence type="ECO:0000313" key="3">
    <source>
        <dbReference type="EMBL" id="MEQ2565805.1"/>
    </source>
</evidence>
<dbReference type="InterPro" id="IPR014001">
    <property type="entry name" value="Helicase_ATP-bd"/>
</dbReference>
<organism evidence="3 4">
    <name type="scientific">Ruminococcoides intestinihominis</name>
    <dbReference type="NCBI Taxonomy" id="3133161"/>
    <lineage>
        <taxon>Bacteria</taxon>
        <taxon>Bacillati</taxon>
        <taxon>Bacillota</taxon>
        <taxon>Clostridia</taxon>
        <taxon>Eubacteriales</taxon>
        <taxon>Oscillospiraceae</taxon>
        <taxon>Ruminococcoides</taxon>
    </lineage>
</organism>
<feature type="domain" description="Helicase ATP-binding" evidence="1">
    <location>
        <begin position="27"/>
        <end position="151"/>
    </location>
</feature>
<dbReference type="PANTHER" id="PTHR47396">
    <property type="entry name" value="TYPE I RESTRICTION ENZYME ECOKI R PROTEIN"/>
    <property type="match status" value="1"/>
</dbReference>
<name>A0ABV1HU17_9FIRM</name>
<dbReference type="PROSITE" id="PS51194">
    <property type="entry name" value="HELICASE_CTER"/>
    <property type="match status" value="1"/>
</dbReference>
<keyword evidence="3" id="KW-0378">Hydrolase</keyword>
<reference evidence="3 4" key="1">
    <citation type="submission" date="2024-03" db="EMBL/GenBank/DDBJ databases">
        <title>Human intestinal bacterial collection.</title>
        <authorList>
            <person name="Pauvert C."/>
            <person name="Hitch T.C.A."/>
            <person name="Clavel T."/>
        </authorList>
    </citation>
    <scope>NUCLEOTIDE SEQUENCE [LARGE SCALE GENOMIC DNA]</scope>
    <source>
        <strain evidence="3 4">CLA-AP-H18</strain>
    </source>
</reference>
<dbReference type="InterPro" id="IPR001650">
    <property type="entry name" value="Helicase_C-like"/>
</dbReference>
<dbReference type="Pfam" id="PF04851">
    <property type="entry name" value="ResIII"/>
    <property type="match status" value="2"/>
</dbReference>
<sequence>MKLRPYQEQLVNELHTAWKDGYKAPCIVLGCGGGKSCIVAEIARRTTWNGKRVLFLVHRKELVDQIFRTFVRWGVLMDLCQIGMVQTFTRRLKKLPKPALIITDENHHSTASSYKRIYDYFPNVPRVGVTATPVRLNGDGLGDVNDKLIVGVSTKWLINHKCLAPYDYYAPCIADLTGLHTKMGEYVTADIEKAMIKNTVFGDAIKYYKSLANGKKAVCYCSSLKHSMATAKAFCNAGIKAVHIDGSTPKAERDKIISDFRKGDITILCNVDLISEGFDVPDCECTILLRPTHSLTLYIQQSMRCMRYREGKKAIIIDHVGNYARHGMPDDDRVWTLEKKKHKSVKKAEEEQSKKIKSCPECFFTFESPPPGTTPVCPHCGYVFPKAEREVEVDTEAHLIKVEGFKLDFTSPEDCHSYQDLLTYAKEHGYKKGWAFYQARNRGLLV</sequence>
<dbReference type="InterPro" id="IPR006935">
    <property type="entry name" value="Helicase/UvrB_N"/>
</dbReference>
<feature type="domain" description="Helicase C-terminal" evidence="2">
    <location>
        <begin position="203"/>
        <end position="353"/>
    </location>
</feature>
<keyword evidence="3" id="KW-0067">ATP-binding</keyword>
<dbReference type="InterPro" id="IPR027417">
    <property type="entry name" value="P-loop_NTPase"/>
</dbReference>
<proteinExistence type="predicted"/>
<dbReference type="SUPFAM" id="SSF52540">
    <property type="entry name" value="P-loop containing nucleoside triphosphate hydrolases"/>
    <property type="match status" value="1"/>
</dbReference>
<comment type="caution">
    <text evidence="3">The sequence shown here is derived from an EMBL/GenBank/DDBJ whole genome shotgun (WGS) entry which is preliminary data.</text>
</comment>
<dbReference type="EMBL" id="JBBMFI010000018">
    <property type="protein sequence ID" value="MEQ2565805.1"/>
    <property type="molecule type" value="Genomic_DNA"/>
</dbReference>
<evidence type="ECO:0000259" key="2">
    <source>
        <dbReference type="PROSITE" id="PS51194"/>
    </source>
</evidence>
<keyword evidence="4" id="KW-1185">Reference proteome</keyword>
<keyword evidence="3" id="KW-0347">Helicase</keyword>
<accession>A0ABV1HU17</accession>
<dbReference type="SMART" id="SM00490">
    <property type="entry name" value="HELICc"/>
    <property type="match status" value="1"/>
</dbReference>
<dbReference type="PROSITE" id="PS51192">
    <property type="entry name" value="HELICASE_ATP_BIND_1"/>
    <property type="match status" value="1"/>
</dbReference>
<evidence type="ECO:0000259" key="1">
    <source>
        <dbReference type="PROSITE" id="PS51192"/>
    </source>
</evidence>